<evidence type="ECO:0000256" key="1">
    <source>
        <dbReference type="SAM" id="MobiDB-lite"/>
    </source>
</evidence>
<sequence>MNLRNRRRRDRLAVEVREHISDRGAERGQDRRLQRLERQRGHAILQRRQRPHPFRPEQVFAGGEHLPQLDRDRSKVSQQRDDPLGRTEVYRLL</sequence>
<reference evidence="2 3" key="1">
    <citation type="journal article" date="2017" name="Curr. Biol.">
        <title>Genome architecture and evolution of a unichromosomal asexual nematode.</title>
        <authorList>
            <person name="Fradin H."/>
            <person name="Zegar C."/>
            <person name="Gutwein M."/>
            <person name="Lucas J."/>
            <person name="Kovtun M."/>
            <person name="Corcoran D."/>
            <person name="Baugh L.R."/>
            <person name="Kiontke K."/>
            <person name="Gunsalus K."/>
            <person name="Fitch D.H."/>
            <person name="Piano F."/>
        </authorList>
    </citation>
    <scope>NUCLEOTIDE SEQUENCE [LARGE SCALE GENOMIC DNA]</scope>
    <source>
        <strain evidence="2">PF1309</strain>
    </source>
</reference>
<evidence type="ECO:0000313" key="3">
    <source>
        <dbReference type="Proteomes" id="UP000218231"/>
    </source>
</evidence>
<organism evidence="2 3">
    <name type="scientific">Diploscapter pachys</name>
    <dbReference type="NCBI Taxonomy" id="2018661"/>
    <lineage>
        <taxon>Eukaryota</taxon>
        <taxon>Metazoa</taxon>
        <taxon>Ecdysozoa</taxon>
        <taxon>Nematoda</taxon>
        <taxon>Chromadorea</taxon>
        <taxon>Rhabditida</taxon>
        <taxon>Rhabditina</taxon>
        <taxon>Rhabditomorpha</taxon>
        <taxon>Rhabditoidea</taxon>
        <taxon>Rhabditidae</taxon>
        <taxon>Diploscapter</taxon>
    </lineage>
</organism>
<accession>A0A2A2JXK5</accession>
<proteinExistence type="predicted"/>
<comment type="caution">
    <text evidence="2">The sequence shown here is derived from an EMBL/GenBank/DDBJ whole genome shotgun (WGS) entry which is preliminary data.</text>
</comment>
<dbReference type="Proteomes" id="UP000218231">
    <property type="component" value="Unassembled WGS sequence"/>
</dbReference>
<name>A0A2A2JXK5_9BILA</name>
<dbReference type="AlphaFoldDB" id="A0A2A2JXK5"/>
<evidence type="ECO:0000313" key="2">
    <source>
        <dbReference type="EMBL" id="PAV66421.1"/>
    </source>
</evidence>
<keyword evidence="3" id="KW-1185">Reference proteome</keyword>
<gene>
    <name evidence="2" type="ORF">WR25_12129</name>
</gene>
<protein>
    <submittedName>
        <fullName evidence="2">Uncharacterized protein</fullName>
    </submittedName>
</protein>
<dbReference type="EMBL" id="LIAE01010103">
    <property type="protein sequence ID" value="PAV66421.1"/>
    <property type="molecule type" value="Genomic_DNA"/>
</dbReference>
<feature type="compositionally biased region" description="Basic and acidic residues" evidence="1">
    <location>
        <begin position="67"/>
        <end position="93"/>
    </location>
</feature>
<feature type="region of interest" description="Disordered" evidence="1">
    <location>
        <begin position="39"/>
        <end position="93"/>
    </location>
</feature>